<protein>
    <recommendedName>
        <fullName evidence="3">ATP-binding protein</fullName>
    </recommendedName>
</protein>
<proteinExistence type="predicted"/>
<name>A0A2S5CIJ3_9GAMM</name>
<dbReference type="RefSeq" id="WP_103975176.1">
    <property type="nucleotide sequence ID" value="NZ_PGFZ01000009.1"/>
</dbReference>
<dbReference type="Pfam" id="PF13589">
    <property type="entry name" value="HATPase_c_3"/>
    <property type="match status" value="1"/>
</dbReference>
<comment type="caution">
    <text evidence="1">The sequence shown here is derived from an EMBL/GenBank/DDBJ whole genome shotgun (WGS) entry which is preliminary data.</text>
</comment>
<reference evidence="1 2" key="1">
    <citation type="submission" date="2017-11" db="EMBL/GenBank/DDBJ databases">
        <title>Draft Genome Sequence of Methylobacter psychrotolerans Sph1T, an Obligate Methanotroph from Low-Temperature Environments.</title>
        <authorList>
            <person name="Oshkin I.Y."/>
            <person name="Miroshnikov K."/>
            <person name="Belova S.E."/>
            <person name="Korzhenkov A."/>
            <person name="Toshchakov S.V."/>
            <person name="Dedysh S.N."/>
        </authorList>
    </citation>
    <scope>NUCLEOTIDE SEQUENCE [LARGE SCALE GENOMIC DNA]</scope>
    <source>
        <strain evidence="1 2">Sph1</strain>
    </source>
</reference>
<accession>A0A2S5CIJ3</accession>
<dbReference type="SUPFAM" id="SSF55874">
    <property type="entry name" value="ATPase domain of HSP90 chaperone/DNA topoisomerase II/histidine kinase"/>
    <property type="match status" value="1"/>
</dbReference>
<evidence type="ECO:0000313" key="2">
    <source>
        <dbReference type="Proteomes" id="UP000237423"/>
    </source>
</evidence>
<dbReference type="AlphaFoldDB" id="A0A2S5CIJ3"/>
<dbReference type="EMBL" id="PGFZ01000009">
    <property type="protein sequence ID" value="POZ50633.1"/>
    <property type="molecule type" value="Genomic_DNA"/>
</dbReference>
<sequence>MQQTLLTVNPTKLVNALRHSFTNNTTVLGELMQNSRRAQATSVEFLFDHPTNTLTVIDDGCGIESIDTLLTVAESGWNADVIAQEHPFGIGFLSALYACQHITVVSKSGKLMSNTDEILTFQPISIVPVDNWDGKTVITLQEIGLEFEQIKRKLIELARGFPTPIVFDGQLLSRDCAIDTSSEFIDTEIGSIRLAMDNKESCVDIDVYFQGLPIYRTNRTFRDAIPRHIIHLDPSKFIARLPDRDKLVDEENAIKTIRSTLAKYIEDYYLKLKATVDPMDFVTNYQMLNSWYLLHLLNDVPVVPACVLQTFVDYPNCDESGFGYYLSPSNAVLTLAELNSKGVVSMDECVKYDGALCHTFAMQKGYYVYHGGLHPEHWIHQLVKKLEKPTVELVNETRSALFKGDWVWVQVRFCDSYEITVGGETIEINGHTIYLGEDNGNEVVMPRLGNTSGVLTQISSYRDDNEDFQQSAYESDQAALYSFCVANRTDDPLVSIQQLLPTHLPCPILYGNSFHLHVNADGNVTVTTLEKMVA</sequence>
<dbReference type="Proteomes" id="UP000237423">
    <property type="component" value="Unassembled WGS sequence"/>
</dbReference>
<evidence type="ECO:0000313" key="1">
    <source>
        <dbReference type="EMBL" id="POZ50633.1"/>
    </source>
</evidence>
<dbReference type="Gene3D" id="3.30.565.10">
    <property type="entry name" value="Histidine kinase-like ATPase, C-terminal domain"/>
    <property type="match status" value="1"/>
</dbReference>
<organism evidence="1 2">
    <name type="scientific">Methylovulum psychrotolerans</name>
    <dbReference type="NCBI Taxonomy" id="1704499"/>
    <lineage>
        <taxon>Bacteria</taxon>
        <taxon>Pseudomonadati</taxon>
        <taxon>Pseudomonadota</taxon>
        <taxon>Gammaproteobacteria</taxon>
        <taxon>Methylococcales</taxon>
        <taxon>Methylococcaceae</taxon>
        <taxon>Methylovulum</taxon>
    </lineage>
</organism>
<evidence type="ECO:0008006" key="3">
    <source>
        <dbReference type="Google" id="ProtNLM"/>
    </source>
</evidence>
<gene>
    <name evidence="1" type="ORF">AADEFJLK_03528</name>
</gene>
<dbReference type="InterPro" id="IPR036890">
    <property type="entry name" value="HATPase_C_sf"/>
</dbReference>